<feature type="transmembrane region" description="Helical" evidence="7">
    <location>
        <begin position="117"/>
        <end position="137"/>
    </location>
</feature>
<feature type="transmembrane region" description="Helical" evidence="7">
    <location>
        <begin position="286"/>
        <end position="309"/>
    </location>
</feature>
<comment type="similarity">
    <text evidence="2">Belongs to the polysaccharide synthase family.</text>
</comment>
<feature type="transmembrane region" description="Helical" evidence="7">
    <location>
        <begin position="321"/>
        <end position="343"/>
    </location>
</feature>
<evidence type="ECO:0000256" key="6">
    <source>
        <dbReference type="ARBA" id="ARBA00023136"/>
    </source>
</evidence>
<dbReference type="InterPro" id="IPR050833">
    <property type="entry name" value="Poly_Biosynth_Transport"/>
</dbReference>
<feature type="transmembrane region" description="Helical" evidence="7">
    <location>
        <begin position="175"/>
        <end position="194"/>
    </location>
</feature>
<gene>
    <name evidence="8" type="ORF">A9Z40_12830</name>
</gene>
<keyword evidence="5 7" id="KW-1133">Transmembrane helix</keyword>
<organism evidence="8 9">
    <name type="scientific">Microbacterium arborescens</name>
    <dbReference type="NCBI Taxonomy" id="33883"/>
    <lineage>
        <taxon>Bacteria</taxon>
        <taxon>Bacillati</taxon>
        <taxon>Actinomycetota</taxon>
        <taxon>Actinomycetes</taxon>
        <taxon>Micrococcales</taxon>
        <taxon>Microbacteriaceae</taxon>
        <taxon>Microbacterium</taxon>
    </lineage>
</organism>
<dbReference type="PANTHER" id="PTHR30250:SF10">
    <property type="entry name" value="LIPOPOLYSACCHARIDE BIOSYNTHESIS PROTEIN WZXC"/>
    <property type="match status" value="1"/>
</dbReference>
<protein>
    <submittedName>
        <fullName evidence="8">Uncharacterized protein</fullName>
    </submittedName>
</protein>
<feature type="transmembrane region" description="Helical" evidence="7">
    <location>
        <begin position="82"/>
        <end position="105"/>
    </location>
</feature>
<name>A0ABX2WLE2_9MICO</name>
<dbReference type="RefSeq" id="WP_064955419.1">
    <property type="nucleotide sequence ID" value="NZ_LZEM01000005.1"/>
</dbReference>
<keyword evidence="6 7" id="KW-0472">Membrane</keyword>
<feature type="transmembrane region" description="Helical" evidence="7">
    <location>
        <begin position="41"/>
        <end position="61"/>
    </location>
</feature>
<evidence type="ECO:0000256" key="2">
    <source>
        <dbReference type="ARBA" id="ARBA00007430"/>
    </source>
</evidence>
<feature type="transmembrane region" description="Helical" evidence="7">
    <location>
        <begin position="422"/>
        <end position="440"/>
    </location>
</feature>
<dbReference type="CDD" id="cd13127">
    <property type="entry name" value="MATE_tuaB_like"/>
    <property type="match status" value="1"/>
</dbReference>
<dbReference type="Pfam" id="PF13440">
    <property type="entry name" value="Polysacc_synt_3"/>
    <property type="match status" value="1"/>
</dbReference>
<keyword evidence="4 7" id="KW-0812">Transmembrane</keyword>
<dbReference type="PANTHER" id="PTHR30250">
    <property type="entry name" value="PST FAMILY PREDICTED COLANIC ACID TRANSPORTER"/>
    <property type="match status" value="1"/>
</dbReference>
<comment type="subcellular location">
    <subcellularLocation>
        <location evidence="1">Cell membrane</location>
        <topology evidence="1">Multi-pass membrane protein</topology>
    </subcellularLocation>
</comment>
<feature type="transmembrane region" description="Helical" evidence="7">
    <location>
        <begin position="149"/>
        <end position="169"/>
    </location>
</feature>
<comment type="caution">
    <text evidence="8">The sequence shown here is derived from an EMBL/GenBank/DDBJ whole genome shotgun (WGS) entry which is preliminary data.</text>
</comment>
<feature type="transmembrane region" description="Helical" evidence="7">
    <location>
        <begin position="206"/>
        <end position="226"/>
    </location>
</feature>
<evidence type="ECO:0000256" key="1">
    <source>
        <dbReference type="ARBA" id="ARBA00004651"/>
    </source>
</evidence>
<feature type="transmembrane region" description="Helical" evidence="7">
    <location>
        <begin position="246"/>
        <end position="265"/>
    </location>
</feature>
<feature type="transmembrane region" description="Helical" evidence="7">
    <location>
        <begin position="446"/>
        <end position="467"/>
    </location>
</feature>
<evidence type="ECO:0000256" key="5">
    <source>
        <dbReference type="ARBA" id="ARBA00022989"/>
    </source>
</evidence>
<keyword evidence="3" id="KW-1003">Cell membrane</keyword>
<reference evidence="9" key="1">
    <citation type="submission" date="2016-06" db="EMBL/GenBank/DDBJ databases">
        <title>Genome sequencing of cellulolytic organisms.</title>
        <authorList>
            <person name="Bohra V."/>
            <person name="Dafale N.A."/>
            <person name="Purohit H.J."/>
        </authorList>
    </citation>
    <scope>NUCLEOTIDE SEQUENCE [LARGE SCALE GENOMIC DNA]</scope>
    <source>
        <strain evidence="9">ND21</strain>
    </source>
</reference>
<evidence type="ECO:0000256" key="7">
    <source>
        <dbReference type="SAM" id="Phobius"/>
    </source>
</evidence>
<dbReference type="Proteomes" id="UP000093918">
    <property type="component" value="Unassembled WGS sequence"/>
</dbReference>
<keyword evidence="9" id="KW-1185">Reference proteome</keyword>
<feature type="transmembrane region" description="Helical" evidence="7">
    <location>
        <begin position="380"/>
        <end position="401"/>
    </location>
</feature>
<evidence type="ECO:0000256" key="4">
    <source>
        <dbReference type="ARBA" id="ARBA00022692"/>
    </source>
</evidence>
<evidence type="ECO:0000313" key="9">
    <source>
        <dbReference type="Proteomes" id="UP000093918"/>
    </source>
</evidence>
<sequence length="484" mass="51588">MTLDSVGGEASRSLPWIALDKWATRLLNIAVLLVLGRLLDVSAIGLVALAQVFVSFASVFVDAGFSKALVQRRSLDAIHSSTAFWASLTLSVVLAAAVVAASPLIATLFSSPELTPVLSALAGVLIINAFASVPAALLEREFRFRELAIRRVSGAFAGGSAGLTVALLGFGVWSLVAQALVTALVGAITIWVTSQWRPTAGLSANALKELWAVGVGVLGIELVGLLNSQSDRLLIGAFLSPEALGYYFMAMRLVSLVVELFSSVFSTISLTSLSRLQDDRPAMLAWLYKLASASCAVAVPIFAIAAIVAPGLFPLVIGEQWVPSVLIFQVLCGLGALNSLAYFDRSVLLAVKRPGAAFGLTLGQSVLGVLLVLVAVQFGVFWVAVAVTARQYLFWPIRLWFLRKYASVNGWQYFGRWLRPSLLSGLVIVAVLGSTALLPAVRENDFVYVVTTGAVSVLLLFAGTRYITPSTYADARDLLLRRRG</sequence>
<evidence type="ECO:0000313" key="8">
    <source>
        <dbReference type="EMBL" id="OAZ44269.1"/>
    </source>
</evidence>
<dbReference type="EMBL" id="LZEM01000005">
    <property type="protein sequence ID" value="OAZ44269.1"/>
    <property type="molecule type" value="Genomic_DNA"/>
</dbReference>
<proteinExistence type="inferred from homology"/>
<feature type="transmembrane region" description="Helical" evidence="7">
    <location>
        <begin position="355"/>
        <end position="374"/>
    </location>
</feature>
<accession>A0ABX2WLE2</accession>
<evidence type="ECO:0000256" key="3">
    <source>
        <dbReference type="ARBA" id="ARBA00022475"/>
    </source>
</evidence>